<evidence type="ECO:0000256" key="1">
    <source>
        <dbReference type="ARBA" id="ARBA00001946"/>
    </source>
</evidence>
<dbReference type="GO" id="GO:0005524">
    <property type="term" value="F:ATP binding"/>
    <property type="evidence" value="ECO:0007669"/>
    <property type="project" value="UniProtKB-KW"/>
</dbReference>
<dbReference type="InterPro" id="IPR046906">
    <property type="entry name" value="Mab-21_HhH/H2TH-like"/>
</dbReference>
<keyword evidence="6" id="KW-0547">Nucleotide-binding</keyword>
<evidence type="ECO:0000256" key="8">
    <source>
        <dbReference type="ARBA" id="ARBA00022842"/>
    </source>
</evidence>
<dbReference type="PANTHER" id="PTHR10656:SF42">
    <property type="entry name" value="CYCLIC GMP-AMP SYNTHASE-LIKE PROTEIN-RELATED"/>
    <property type="match status" value="1"/>
</dbReference>
<feature type="domain" description="Mab-21-like HhH/H2TH-like" evidence="10">
    <location>
        <begin position="359"/>
        <end position="447"/>
    </location>
</feature>
<comment type="caution">
    <text evidence="11">The sequence shown here is derived from an EMBL/GenBank/DDBJ whole genome shotgun (WGS) entry which is preliminary data.</text>
</comment>
<sequence>MAEGRSGGPFEIDYPEDVPYSPWNFNIYTMLTIVKQTCFGHVKANLHHVLNHLMPGTTQMLLEHSESLGLDNCFMAGQKFDGQRVGSMPEDVPIVQPIRQPIDSDDDVMRDVGFSFECDYNLCFKDISASENPPQRVDLKSPEEHVQLQVLPSMPPGYARLAVPPNVDWVPGLQSLCVQNEEITLLSSELLIEQMYNVLTIITAILNVHRMKKHHSNDKPYNEEDCISLGDYLQYVGQAGPAVHVVMCMGDLSPQKGRCLFLTEDVSLSVPCKEWPSCAKEWCTRDRPSRWPSQELIKKVIQDGCHIVPKFDAAVKSSVTPSNSEMAEAAEGSNFPQTQWRYSFSLAERTLMNSITDEQKMCYLIFKYLFSRYIKLDSVITTYTPKTLFLWALETVPVDQWTKATIGDRVKDLMEDLRTCIKKKHCPHYFISGSNTLQQMDDKSLKVTLENGLSMLDEDMAEAPVLGSDTFETTSDFPVNFMFTYKSFYPINAWLESLNAQMMAKLDAPSKVPSEQILADFMDSSKTHPLAMSEILKYLVLSDEIYSQPLPVPEFLLNHGKVTQLIKFLEKSITTPEKYKESMAELNVEIKFLHLQFRIIDELQQFFTENPNVAFSFKSSSDEGGSEGDE</sequence>
<dbReference type="GO" id="GO:0046872">
    <property type="term" value="F:metal ion binding"/>
    <property type="evidence" value="ECO:0007669"/>
    <property type="project" value="UniProtKB-KW"/>
</dbReference>
<evidence type="ECO:0000256" key="3">
    <source>
        <dbReference type="ARBA" id="ARBA00022679"/>
    </source>
</evidence>
<comment type="similarity">
    <text evidence="2">Belongs to the mab-21 family.</text>
</comment>
<gene>
    <name evidence="11" type="ORF">pdam_00006843</name>
</gene>
<dbReference type="OrthoDB" id="5953127at2759"/>
<dbReference type="SMART" id="SM01265">
    <property type="entry name" value="Mab-21"/>
    <property type="match status" value="1"/>
</dbReference>
<dbReference type="PANTHER" id="PTHR10656">
    <property type="entry name" value="CELL FATE DETERMINING PROTEIN MAB21-RELATED"/>
    <property type="match status" value="1"/>
</dbReference>
<evidence type="ECO:0000256" key="4">
    <source>
        <dbReference type="ARBA" id="ARBA00022695"/>
    </source>
</evidence>
<keyword evidence="5" id="KW-0479">Metal-binding</keyword>
<accession>A0A3M6TNV8</accession>
<dbReference type="InterPro" id="IPR046903">
    <property type="entry name" value="Mab-21-like_nuc_Trfase"/>
</dbReference>
<protein>
    <submittedName>
        <fullName evidence="11">Uncharacterized protein</fullName>
    </submittedName>
</protein>
<evidence type="ECO:0000256" key="6">
    <source>
        <dbReference type="ARBA" id="ARBA00022741"/>
    </source>
</evidence>
<evidence type="ECO:0000256" key="2">
    <source>
        <dbReference type="ARBA" id="ARBA00008307"/>
    </source>
</evidence>
<keyword evidence="7" id="KW-0067">ATP-binding</keyword>
<name>A0A3M6TNV8_POCDA</name>
<evidence type="ECO:0000259" key="10">
    <source>
        <dbReference type="Pfam" id="PF20266"/>
    </source>
</evidence>
<dbReference type="Gene3D" id="1.10.1410.40">
    <property type="match status" value="1"/>
</dbReference>
<dbReference type="OMA" id="CHIVPAR"/>
<evidence type="ECO:0000259" key="9">
    <source>
        <dbReference type="Pfam" id="PF03281"/>
    </source>
</evidence>
<evidence type="ECO:0000313" key="12">
    <source>
        <dbReference type="Proteomes" id="UP000275408"/>
    </source>
</evidence>
<dbReference type="GO" id="GO:0016779">
    <property type="term" value="F:nucleotidyltransferase activity"/>
    <property type="evidence" value="ECO:0007669"/>
    <property type="project" value="UniProtKB-KW"/>
</dbReference>
<evidence type="ECO:0000256" key="7">
    <source>
        <dbReference type="ARBA" id="ARBA00022840"/>
    </source>
</evidence>
<proteinExistence type="inferred from homology"/>
<comment type="cofactor">
    <cofactor evidence="1">
        <name>Mg(2+)</name>
        <dbReference type="ChEBI" id="CHEBI:18420"/>
    </cofactor>
</comment>
<keyword evidence="12" id="KW-1185">Reference proteome</keyword>
<keyword evidence="8" id="KW-0460">Magnesium</keyword>
<evidence type="ECO:0000256" key="5">
    <source>
        <dbReference type="ARBA" id="ARBA00022723"/>
    </source>
</evidence>
<evidence type="ECO:0000313" key="11">
    <source>
        <dbReference type="EMBL" id="RMX43097.1"/>
    </source>
</evidence>
<organism evidence="11 12">
    <name type="scientific">Pocillopora damicornis</name>
    <name type="common">Cauliflower coral</name>
    <name type="synonym">Millepora damicornis</name>
    <dbReference type="NCBI Taxonomy" id="46731"/>
    <lineage>
        <taxon>Eukaryota</taxon>
        <taxon>Metazoa</taxon>
        <taxon>Cnidaria</taxon>
        <taxon>Anthozoa</taxon>
        <taxon>Hexacorallia</taxon>
        <taxon>Scleractinia</taxon>
        <taxon>Astrocoeniina</taxon>
        <taxon>Pocilloporidae</taxon>
        <taxon>Pocillopora</taxon>
    </lineage>
</organism>
<keyword evidence="4" id="KW-0548">Nucleotidyltransferase</keyword>
<dbReference type="InterPro" id="IPR024810">
    <property type="entry name" value="MAB21L/cGLR"/>
</dbReference>
<dbReference type="Pfam" id="PF03281">
    <property type="entry name" value="Mab-21"/>
    <property type="match status" value="1"/>
</dbReference>
<reference evidence="11 12" key="1">
    <citation type="journal article" date="2018" name="Sci. Rep.">
        <title>Comparative analysis of the Pocillopora damicornis genome highlights role of immune system in coral evolution.</title>
        <authorList>
            <person name="Cunning R."/>
            <person name="Bay R.A."/>
            <person name="Gillette P."/>
            <person name="Baker A.C."/>
            <person name="Traylor-Knowles N."/>
        </authorList>
    </citation>
    <scope>NUCLEOTIDE SEQUENCE [LARGE SCALE GENOMIC DNA]</scope>
    <source>
        <strain evidence="11">RSMAS</strain>
        <tissue evidence="11">Whole animal</tissue>
    </source>
</reference>
<feature type="domain" description="Mab-21-like nucleotidyltransferase" evidence="9">
    <location>
        <begin position="199"/>
        <end position="353"/>
    </location>
</feature>
<dbReference type="Pfam" id="PF20266">
    <property type="entry name" value="Mab-21_C"/>
    <property type="match status" value="1"/>
</dbReference>
<dbReference type="EMBL" id="RCHS01003243">
    <property type="protein sequence ID" value="RMX43097.1"/>
    <property type="molecule type" value="Genomic_DNA"/>
</dbReference>
<dbReference type="AlphaFoldDB" id="A0A3M6TNV8"/>
<dbReference type="Proteomes" id="UP000275408">
    <property type="component" value="Unassembled WGS sequence"/>
</dbReference>
<keyword evidence="3" id="KW-0808">Transferase</keyword>